<feature type="binding site" evidence="1">
    <location>
        <position position="18"/>
    </location>
    <ligand>
        <name>Mg(2+)</name>
        <dbReference type="ChEBI" id="CHEBI:18420"/>
    </ligand>
</feature>
<comment type="similarity">
    <text evidence="1">Belongs to the dethiobiotin synthetase family.</text>
</comment>
<comment type="cofactor">
    <cofactor evidence="1">
        <name>Mg(2+)</name>
        <dbReference type="ChEBI" id="CHEBI:18420"/>
    </cofactor>
</comment>
<dbReference type="Pfam" id="PF13500">
    <property type="entry name" value="AAA_26"/>
    <property type="match status" value="1"/>
</dbReference>
<comment type="caution">
    <text evidence="1">Lacks conserved residue(s) required for the propagation of feature annotation.</text>
</comment>
<dbReference type="PANTHER" id="PTHR43210">
    <property type="entry name" value="DETHIOBIOTIN SYNTHETASE"/>
    <property type="match status" value="1"/>
</dbReference>
<evidence type="ECO:0000313" key="4">
    <source>
        <dbReference type="Proteomes" id="UP001501570"/>
    </source>
</evidence>
<dbReference type="EC" id="6.3.3.3" evidence="1"/>
<reference evidence="4" key="1">
    <citation type="journal article" date="2019" name="Int. J. Syst. Evol. Microbiol.">
        <title>The Global Catalogue of Microorganisms (GCM) 10K type strain sequencing project: providing services to taxonomists for standard genome sequencing and annotation.</title>
        <authorList>
            <consortium name="The Broad Institute Genomics Platform"/>
            <consortium name="The Broad Institute Genome Sequencing Center for Infectious Disease"/>
            <person name="Wu L."/>
            <person name="Ma J."/>
        </authorList>
    </citation>
    <scope>NUCLEOTIDE SEQUENCE [LARGE SCALE GENOMIC DNA]</scope>
    <source>
        <strain evidence="4">JCM 18304</strain>
    </source>
</reference>
<name>A0ABP9RNM0_9ACTN</name>
<evidence type="ECO:0000256" key="1">
    <source>
        <dbReference type="HAMAP-Rule" id="MF_00336"/>
    </source>
</evidence>
<dbReference type="InterPro" id="IPR004472">
    <property type="entry name" value="DTB_synth_BioD"/>
</dbReference>
<keyword evidence="1" id="KW-0479">Metal-binding</keyword>
<keyword evidence="1" id="KW-0963">Cytoplasm</keyword>
<keyword evidence="1" id="KW-0460">Magnesium</keyword>
<feature type="region of interest" description="Disordered" evidence="2">
    <location>
        <begin position="227"/>
        <end position="248"/>
    </location>
</feature>
<feature type="binding site" evidence="1">
    <location>
        <begin position="111"/>
        <end position="114"/>
    </location>
    <ligand>
        <name>ATP</name>
        <dbReference type="ChEBI" id="CHEBI:30616"/>
    </ligand>
</feature>
<dbReference type="NCBIfam" id="TIGR00347">
    <property type="entry name" value="bioD"/>
    <property type="match status" value="1"/>
</dbReference>
<keyword evidence="4" id="KW-1185">Reference proteome</keyword>
<feature type="binding site" evidence="1">
    <location>
        <begin position="14"/>
        <end position="19"/>
    </location>
    <ligand>
        <name>ATP</name>
        <dbReference type="ChEBI" id="CHEBI:30616"/>
    </ligand>
</feature>
<comment type="pathway">
    <text evidence="1">Cofactor biosynthesis; biotin biosynthesis; biotin from 7,8-diaminononanoate: step 1/2.</text>
</comment>
<keyword evidence="1" id="KW-0436">Ligase</keyword>
<feature type="binding site" evidence="1">
    <location>
        <position position="52"/>
    </location>
    <ligand>
        <name>Mg(2+)</name>
        <dbReference type="ChEBI" id="CHEBI:18420"/>
    </ligand>
</feature>
<accession>A0ABP9RNM0</accession>
<dbReference type="HAMAP" id="MF_00336">
    <property type="entry name" value="BioD"/>
    <property type="match status" value="1"/>
</dbReference>
<evidence type="ECO:0000256" key="2">
    <source>
        <dbReference type="SAM" id="MobiDB-lite"/>
    </source>
</evidence>
<comment type="subcellular location">
    <subcellularLocation>
        <location evidence="1">Cytoplasm</location>
    </subcellularLocation>
</comment>
<feature type="binding site" evidence="1">
    <location>
        <position position="43"/>
    </location>
    <ligand>
        <name>substrate</name>
    </ligand>
</feature>
<keyword evidence="1" id="KW-0547">Nucleotide-binding</keyword>
<feature type="binding site" evidence="1">
    <location>
        <position position="111"/>
    </location>
    <ligand>
        <name>Mg(2+)</name>
        <dbReference type="ChEBI" id="CHEBI:18420"/>
    </ligand>
</feature>
<dbReference type="SUPFAM" id="SSF52540">
    <property type="entry name" value="P-loop containing nucleoside triphosphate hydrolases"/>
    <property type="match status" value="1"/>
</dbReference>
<comment type="caution">
    <text evidence="3">The sequence shown here is derived from an EMBL/GenBank/DDBJ whole genome shotgun (WGS) entry which is preliminary data.</text>
</comment>
<keyword evidence="1" id="KW-0093">Biotin biosynthesis</keyword>
<dbReference type="Gene3D" id="3.40.50.300">
    <property type="entry name" value="P-loop containing nucleotide triphosphate hydrolases"/>
    <property type="match status" value="1"/>
</dbReference>
<dbReference type="Proteomes" id="UP001501570">
    <property type="component" value="Unassembled WGS sequence"/>
</dbReference>
<comment type="subunit">
    <text evidence="1">Homodimer.</text>
</comment>
<sequence length="248" mass="25368">MTATVWVVSGTDTEVGKTVVTSAIAAAASVAGHRVAVIKPGQSGIASGEPSDVDVVNRLAAPVTALTLANYPDALAPLAAAEQVGASPLALGDVIESVERTAANHDVVLIEGSGGLLVPMGEGRWTVADLALALRCPTVVVARAGLGTLNHTALTLEALERRSLIGYPVIGAWPGTPELVHWRNLADLAGELVGVLPEGAGAMDPAQFRAAARSWLSPLLYGRADPQRLRTDGVTGPPPDWPGPVALL</sequence>
<dbReference type="CDD" id="cd03109">
    <property type="entry name" value="DTBS"/>
    <property type="match status" value="1"/>
</dbReference>
<feature type="binding site" evidence="1">
    <location>
        <position position="52"/>
    </location>
    <ligand>
        <name>ATP</name>
        <dbReference type="ChEBI" id="CHEBI:30616"/>
    </ligand>
</feature>
<feature type="binding site" evidence="1">
    <location>
        <begin position="197"/>
        <end position="199"/>
    </location>
    <ligand>
        <name>ATP</name>
        <dbReference type="ChEBI" id="CHEBI:30616"/>
    </ligand>
</feature>
<evidence type="ECO:0000313" key="3">
    <source>
        <dbReference type="EMBL" id="GAA5181229.1"/>
    </source>
</evidence>
<dbReference type="InterPro" id="IPR027417">
    <property type="entry name" value="P-loop_NTPase"/>
</dbReference>
<comment type="catalytic activity">
    <reaction evidence="1">
        <text>(7R,8S)-7,8-diammoniononanoate + CO2 + ATP = (4R,5S)-dethiobiotin + ADP + phosphate + 3 H(+)</text>
        <dbReference type="Rhea" id="RHEA:15805"/>
        <dbReference type="ChEBI" id="CHEBI:15378"/>
        <dbReference type="ChEBI" id="CHEBI:16526"/>
        <dbReference type="ChEBI" id="CHEBI:30616"/>
        <dbReference type="ChEBI" id="CHEBI:43474"/>
        <dbReference type="ChEBI" id="CHEBI:149469"/>
        <dbReference type="ChEBI" id="CHEBI:149473"/>
        <dbReference type="ChEBI" id="CHEBI:456216"/>
        <dbReference type="EC" id="6.3.3.3"/>
    </reaction>
</comment>
<feature type="binding site" evidence="1">
    <location>
        <begin position="175"/>
        <end position="176"/>
    </location>
    <ligand>
        <name>ATP</name>
        <dbReference type="ChEBI" id="CHEBI:30616"/>
    </ligand>
</feature>
<dbReference type="PANTHER" id="PTHR43210:SF5">
    <property type="entry name" value="DETHIOBIOTIN SYNTHETASE"/>
    <property type="match status" value="1"/>
</dbReference>
<proteinExistence type="inferred from homology"/>
<gene>
    <name evidence="1 3" type="primary">bioD</name>
    <name evidence="3" type="ORF">GCM10023322_15370</name>
</gene>
<feature type="active site" evidence="1">
    <location>
        <position position="39"/>
    </location>
</feature>
<dbReference type="EMBL" id="BAABJQ010000004">
    <property type="protein sequence ID" value="GAA5181229.1"/>
    <property type="molecule type" value="Genomic_DNA"/>
</dbReference>
<organism evidence="3 4">
    <name type="scientific">Rugosimonospora acidiphila</name>
    <dbReference type="NCBI Taxonomy" id="556531"/>
    <lineage>
        <taxon>Bacteria</taxon>
        <taxon>Bacillati</taxon>
        <taxon>Actinomycetota</taxon>
        <taxon>Actinomycetes</taxon>
        <taxon>Micromonosporales</taxon>
        <taxon>Micromonosporaceae</taxon>
        <taxon>Rugosimonospora</taxon>
    </lineage>
</organism>
<protein>
    <recommendedName>
        <fullName evidence="1">ATP-dependent dethiobiotin synthetase BioD</fullName>
        <ecNumber evidence="1">6.3.3.3</ecNumber>
    </recommendedName>
    <alternativeName>
        <fullName evidence="1">DTB synthetase</fullName>
        <shortName evidence="1">DTBS</shortName>
    </alternativeName>
    <alternativeName>
        <fullName evidence="1">Dethiobiotin synthase</fullName>
    </alternativeName>
</protein>
<comment type="function">
    <text evidence="1">Catalyzes a mechanistically unusual reaction, the ATP-dependent insertion of CO2 between the N7 and N8 nitrogen atoms of 7,8-diaminopelargonic acid (DAPA, also called 7,8-diammoniononanoate) to form a ureido ring.</text>
</comment>
<keyword evidence="1" id="KW-0067">ATP-binding</keyword>